<dbReference type="InterPro" id="IPR036910">
    <property type="entry name" value="HMG_box_dom_sf"/>
</dbReference>
<dbReference type="PANTHER" id="PTHR45803">
    <property type="entry name" value="SOX100B"/>
    <property type="match status" value="1"/>
</dbReference>
<dbReference type="EMBL" id="ACFW01000025">
    <property type="protein sequence ID" value="EER28057.1"/>
    <property type="molecule type" value="Genomic_DNA"/>
</dbReference>
<feature type="region of interest" description="Disordered" evidence="7">
    <location>
        <begin position="108"/>
        <end position="157"/>
    </location>
</feature>
<comment type="subcellular location">
    <subcellularLocation>
        <location evidence="1">Nucleus</location>
    </subcellularLocation>
</comment>
<comment type="caution">
    <text evidence="9">The sequence shown here is derived from an EMBL/GenBank/DDBJ whole genome shotgun (WGS) entry which is preliminary data.</text>
</comment>
<dbReference type="GO" id="GO:0000981">
    <property type="term" value="F:DNA-binding transcription factor activity, RNA polymerase II-specific"/>
    <property type="evidence" value="ECO:0007669"/>
    <property type="project" value="TreeGrafter"/>
</dbReference>
<feature type="compositionally biased region" description="Basic residues" evidence="7">
    <location>
        <begin position="141"/>
        <end position="153"/>
    </location>
</feature>
<dbReference type="KEGG" id="cpw:9695697"/>
<feature type="compositionally biased region" description="Pro residues" evidence="7">
    <location>
        <begin position="1"/>
        <end position="12"/>
    </location>
</feature>
<keyword evidence="2" id="KW-0805">Transcription regulation</keyword>
<dbReference type="SMART" id="SM00398">
    <property type="entry name" value="HMG"/>
    <property type="match status" value="1"/>
</dbReference>
<evidence type="ECO:0000256" key="1">
    <source>
        <dbReference type="ARBA" id="ARBA00004123"/>
    </source>
</evidence>
<name>C5P5R7_COCP7</name>
<sequence>MNHQHPPSPPPSADGEIKNPFHDLSQNNTLQSPFLRNHHPFTTMYARQDYPFAKIDVDNRDVTEVMAGYPQTGAFNSVPGAEFPQITSVPQLTYVRAMQLTGNQHHQHHAVDMGRTGSGGSSSSRGSTGMHKFQEADKSRVQRMTRVRKRTRTARSDKRNLIITAPLSVLTKDMVHIPIRDMKAWVNRSAEVRRKEVAAKNGKIARPMNSFMLYRSAYAERTKEWCAQNNHQVVSRASGQSWPLEPKEIRDLYEGYATIERDNHQKAHPDYKFAPNKTQNTPKKKQTATKDDENSDLDDAGFDIPACSRPVGTWPSRSDADEGFGSRTSTPFDKDSSYESRTSTPFDHPNGDMYMHHSDINRSSWEMVNPGRPLPGVLSPPEQSHYYQPSIHQSVLGPGIEDVTYKKMGVPGVSYEPQGTLNGLPGNPHPDLLPTQPSRTVEDSTQVDPQLLEFSHHQQQSVTEAGSYPGHLNLWQVPPTTQHYVPTSIPAQQAEEYLSAHAQQTGFHHGAPLMESRDVWGEGHNGEAVKQEFGQEFDQWLTGHHTY</sequence>
<dbReference type="RefSeq" id="XP_003070202.1">
    <property type="nucleotide sequence ID" value="XM_003070156.1"/>
</dbReference>
<gene>
    <name evidence="9" type="ORF">CPC735_033930</name>
</gene>
<evidence type="ECO:0000313" key="10">
    <source>
        <dbReference type="Proteomes" id="UP000009084"/>
    </source>
</evidence>
<protein>
    <submittedName>
        <fullName evidence="9">HMG box domain containing protein</fullName>
    </submittedName>
</protein>
<dbReference type="Pfam" id="PF00505">
    <property type="entry name" value="HMG_box"/>
    <property type="match status" value="1"/>
</dbReference>
<evidence type="ECO:0000256" key="6">
    <source>
        <dbReference type="PROSITE-ProRule" id="PRU00267"/>
    </source>
</evidence>
<reference evidence="9 10" key="1">
    <citation type="journal article" date="2009" name="Genome Res.">
        <title>Comparative genomic analyses of the human fungal pathogens Coccidioides and their relatives.</title>
        <authorList>
            <person name="Sharpton T.J."/>
            <person name="Stajich J.E."/>
            <person name="Rounsley S.D."/>
            <person name="Gardner M.J."/>
            <person name="Wortman J.R."/>
            <person name="Jordar V.S."/>
            <person name="Maiti R."/>
            <person name="Kodira C.D."/>
            <person name="Neafsey D.E."/>
            <person name="Zeng Q."/>
            <person name="Hung C.-Y."/>
            <person name="McMahan C."/>
            <person name="Muszewska A."/>
            <person name="Grynberg M."/>
            <person name="Mandel M.A."/>
            <person name="Kellner E.M."/>
            <person name="Barker B.M."/>
            <person name="Galgiani J.N."/>
            <person name="Orbach M.J."/>
            <person name="Kirkland T.N."/>
            <person name="Cole G.T."/>
            <person name="Henn M.R."/>
            <person name="Birren B.W."/>
            <person name="Taylor J.W."/>
        </authorList>
    </citation>
    <scope>NUCLEOTIDE SEQUENCE [LARGE SCALE GENOMIC DNA]</scope>
    <source>
        <strain evidence="10">C735</strain>
    </source>
</reference>
<organism evidence="9 10">
    <name type="scientific">Coccidioides posadasii (strain C735)</name>
    <name type="common">Valley fever fungus</name>
    <dbReference type="NCBI Taxonomy" id="222929"/>
    <lineage>
        <taxon>Eukaryota</taxon>
        <taxon>Fungi</taxon>
        <taxon>Dikarya</taxon>
        <taxon>Ascomycota</taxon>
        <taxon>Pezizomycotina</taxon>
        <taxon>Eurotiomycetes</taxon>
        <taxon>Eurotiomycetidae</taxon>
        <taxon>Onygenales</taxon>
        <taxon>Onygenaceae</taxon>
        <taxon>Coccidioides</taxon>
    </lineage>
</organism>
<dbReference type="PANTHER" id="PTHR45803:SF5">
    <property type="entry name" value="SOX100B"/>
    <property type="match status" value="1"/>
</dbReference>
<dbReference type="InterPro" id="IPR050917">
    <property type="entry name" value="SOX_TF"/>
</dbReference>
<dbReference type="VEuPathDB" id="FungiDB:CPC735_033930"/>
<dbReference type="PROSITE" id="PS50118">
    <property type="entry name" value="HMG_BOX_2"/>
    <property type="match status" value="1"/>
</dbReference>
<feature type="DNA-binding region" description="HMG box" evidence="6">
    <location>
        <begin position="204"/>
        <end position="272"/>
    </location>
</feature>
<dbReference type="HOGENOM" id="CLU_022445_4_0_1"/>
<evidence type="ECO:0000313" key="9">
    <source>
        <dbReference type="EMBL" id="EER28057.1"/>
    </source>
</evidence>
<accession>C5P5R7</accession>
<dbReference type="Proteomes" id="UP000009084">
    <property type="component" value="Unassembled WGS sequence"/>
</dbReference>
<evidence type="ECO:0000256" key="2">
    <source>
        <dbReference type="ARBA" id="ARBA00023015"/>
    </source>
</evidence>
<evidence type="ECO:0000256" key="5">
    <source>
        <dbReference type="ARBA" id="ARBA00023242"/>
    </source>
</evidence>
<feature type="region of interest" description="Disordered" evidence="7">
    <location>
        <begin position="264"/>
        <end position="352"/>
    </location>
</feature>
<feature type="region of interest" description="Disordered" evidence="7">
    <location>
        <begin position="1"/>
        <end position="35"/>
    </location>
</feature>
<feature type="compositionally biased region" description="Polar residues" evidence="7">
    <location>
        <begin position="24"/>
        <end position="34"/>
    </location>
</feature>
<dbReference type="Gene3D" id="1.10.30.10">
    <property type="entry name" value="High mobility group box domain"/>
    <property type="match status" value="1"/>
</dbReference>
<keyword evidence="3 6" id="KW-0238">DNA-binding</keyword>
<keyword evidence="4" id="KW-0804">Transcription</keyword>
<dbReference type="SUPFAM" id="SSF47095">
    <property type="entry name" value="HMG-box"/>
    <property type="match status" value="1"/>
</dbReference>
<evidence type="ECO:0000256" key="4">
    <source>
        <dbReference type="ARBA" id="ARBA00023163"/>
    </source>
</evidence>
<dbReference type="OrthoDB" id="2307332at2759"/>
<dbReference type="InterPro" id="IPR009071">
    <property type="entry name" value="HMG_box_dom"/>
</dbReference>
<dbReference type="CDD" id="cd01389">
    <property type="entry name" value="HMG-box_ROX1-like"/>
    <property type="match status" value="1"/>
</dbReference>
<dbReference type="GO" id="GO:0000978">
    <property type="term" value="F:RNA polymerase II cis-regulatory region sequence-specific DNA binding"/>
    <property type="evidence" value="ECO:0007669"/>
    <property type="project" value="TreeGrafter"/>
</dbReference>
<dbReference type="GO" id="GO:0005634">
    <property type="term" value="C:nucleus"/>
    <property type="evidence" value="ECO:0007669"/>
    <property type="project" value="UniProtKB-SubCell"/>
</dbReference>
<evidence type="ECO:0000256" key="7">
    <source>
        <dbReference type="SAM" id="MobiDB-lite"/>
    </source>
</evidence>
<evidence type="ECO:0000259" key="8">
    <source>
        <dbReference type="PROSITE" id="PS50118"/>
    </source>
</evidence>
<dbReference type="AlphaFoldDB" id="C5P5R7"/>
<proteinExistence type="predicted"/>
<feature type="domain" description="HMG box" evidence="8">
    <location>
        <begin position="204"/>
        <end position="272"/>
    </location>
</feature>
<keyword evidence="5 6" id="KW-0539">Nucleus</keyword>
<evidence type="ECO:0000256" key="3">
    <source>
        <dbReference type="ARBA" id="ARBA00023125"/>
    </source>
</evidence>